<dbReference type="EMBL" id="JBDPZC010000010">
    <property type="protein sequence ID" value="MEO3714875.1"/>
    <property type="molecule type" value="Genomic_DNA"/>
</dbReference>
<evidence type="ECO:0000313" key="1">
    <source>
        <dbReference type="EMBL" id="MEO3714875.1"/>
    </source>
</evidence>
<reference evidence="1 2" key="1">
    <citation type="submission" date="2024-05" db="EMBL/GenBank/DDBJ databases">
        <title>Roseateles sp. 2.12 16S ribosomal RNA gene Genome sequencing and assembly.</title>
        <authorList>
            <person name="Woo H."/>
        </authorList>
    </citation>
    <scope>NUCLEOTIDE SEQUENCE [LARGE SCALE GENOMIC DNA]</scope>
    <source>
        <strain evidence="1 2">2.12</strain>
    </source>
</reference>
<keyword evidence="2" id="KW-1185">Reference proteome</keyword>
<dbReference type="InterPro" id="IPR021333">
    <property type="entry name" value="DUF2946"/>
</dbReference>
<organism evidence="1 2">
    <name type="scientific">Roseateles flavus</name>
    <dbReference type="NCBI Taxonomy" id="3149041"/>
    <lineage>
        <taxon>Bacteria</taxon>
        <taxon>Pseudomonadati</taxon>
        <taxon>Pseudomonadota</taxon>
        <taxon>Betaproteobacteria</taxon>
        <taxon>Burkholderiales</taxon>
        <taxon>Sphaerotilaceae</taxon>
        <taxon>Roseateles</taxon>
    </lineage>
</organism>
<protein>
    <submittedName>
        <fullName evidence="1">DUF2946 domain-containing protein</fullName>
    </submittedName>
</protein>
<gene>
    <name evidence="1" type="ORF">ABDJ40_19075</name>
</gene>
<accession>A0ABV0GIN4</accession>
<proteinExistence type="predicted"/>
<dbReference type="Proteomes" id="UP001462640">
    <property type="component" value="Unassembled WGS sequence"/>
</dbReference>
<sequence>MATLRPVITRHPSLLMRYLVLLSLWFGALAPALSQVVAAQRGELTPFTQVCRASLVSPRAQQGEWPDGGRSGVEDHGLSAHCKFCAAHQQDLAPLPTGLQVRPTAARVLALVPERFLSSPAQRSVWQPALSRGPPQGSLLL</sequence>
<dbReference type="Pfam" id="PF11162">
    <property type="entry name" value="DUF2946"/>
    <property type="match status" value="1"/>
</dbReference>
<comment type="caution">
    <text evidence="1">The sequence shown here is derived from an EMBL/GenBank/DDBJ whole genome shotgun (WGS) entry which is preliminary data.</text>
</comment>
<name>A0ABV0GIN4_9BURK</name>
<dbReference type="RefSeq" id="WP_347611982.1">
    <property type="nucleotide sequence ID" value="NZ_JBDPZC010000010.1"/>
</dbReference>
<evidence type="ECO:0000313" key="2">
    <source>
        <dbReference type="Proteomes" id="UP001462640"/>
    </source>
</evidence>